<dbReference type="RefSeq" id="WP_145350711.1">
    <property type="nucleotide sequence ID" value="NZ_CP036262.1"/>
</dbReference>
<dbReference type="OrthoDB" id="583272at2"/>
<dbReference type="EMBL" id="CP036262">
    <property type="protein sequence ID" value="QDS92461.1"/>
    <property type="molecule type" value="Genomic_DNA"/>
</dbReference>
<dbReference type="AlphaFoldDB" id="A0A517MC62"/>
<name>A0A517MC62_9BACT</name>
<evidence type="ECO:0008006" key="3">
    <source>
        <dbReference type="Google" id="ProtNLM"/>
    </source>
</evidence>
<keyword evidence="2" id="KW-1185">Reference proteome</keyword>
<gene>
    <name evidence="1" type="ORF">FF011L_12040</name>
</gene>
<protein>
    <recommendedName>
        <fullName evidence="3">PEP-CTERM protein-sorting domain-containing protein</fullName>
    </recommendedName>
</protein>
<evidence type="ECO:0000313" key="2">
    <source>
        <dbReference type="Proteomes" id="UP000320672"/>
    </source>
</evidence>
<organism evidence="1 2">
    <name type="scientific">Roseimaritima multifibrata</name>
    <dbReference type="NCBI Taxonomy" id="1930274"/>
    <lineage>
        <taxon>Bacteria</taxon>
        <taxon>Pseudomonadati</taxon>
        <taxon>Planctomycetota</taxon>
        <taxon>Planctomycetia</taxon>
        <taxon>Pirellulales</taxon>
        <taxon>Pirellulaceae</taxon>
        <taxon>Roseimaritima</taxon>
    </lineage>
</organism>
<accession>A0A517MC62</accession>
<dbReference type="KEGG" id="rml:FF011L_12040"/>
<proteinExistence type="predicted"/>
<evidence type="ECO:0000313" key="1">
    <source>
        <dbReference type="EMBL" id="QDS92461.1"/>
    </source>
</evidence>
<reference evidence="1 2" key="1">
    <citation type="submission" date="2019-02" db="EMBL/GenBank/DDBJ databases">
        <title>Deep-cultivation of Planctomycetes and their phenomic and genomic characterization uncovers novel biology.</title>
        <authorList>
            <person name="Wiegand S."/>
            <person name="Jogler M."/>
            <person name="Boedeker C."/>
            <person name="Pinto D."/>
            <person name="Vollmers J."/>
            <person name="Rivas-Marin E."/>
            <person name="Kohn T."/>
            <person name="Peeters S.H."/>
            <person name="Heuer A."/>
            <person name="Rast P."/>
            <person name="Oberbeckmann S."/>
            <person name="Bunk B."/>
            <person name="Jeske O."/>
            <person name="Meyerdierks A."/>
            <person name="Storesund J.E."/>
            <person name="Kallscheuer N."/>
            <person name="Luecker S."/>
            <person name="Lage O.M."/>
            <person name="Pohl T."/>
            <person name="Merkel B.J."/>
            <person name="Hornburger P."/>
            <person name="Mueller R.-W."/>
            <person name="Bruemmer F."/>
            <person name="Labrenz M."/>
            <person name="Spormann A.M."/>
            <person name="Op den Camp H."/>
            <person name="Overmann J."/>
            <person name="Amann R."/>
            <person name="Jetten M.S.M."/>
            <person name="Mascher T."/>
            <person name="Medema M.H."/>
            <person name="Devos D.P."/>
            <person name="Kaster A.-K."/>
            <person name="Ovreas L."/>
            <person name="Rohde M."/>
            <person name="Galperin M.Y."/>
            <person name="Jogler C."/>
        </authorList>
    </citation>
    <scope>NUCLEOTIDE SEQUENCE [LARGE SCALE GENOMIC DNA]</scope>
    <source>
        <strain evidence="1 2">FF011L</strain>
    </source>
</reference>
<sequence>MFANHLSIVNFTLFTILTIGTSSFANAGLVLGFTGDYAPMNWTLDQNSGDGSVAISGAPASVSITSSNTGSGVFVNTDFSAIVTQSGTVSFAWEYLTTDSYASAEWDPFGYVLNGTFIQLTDDAGSISQSGNTAFLVSLGDVFGFRAQAIDDALGSATTTISTFSAPGTSNANVPEPFSIAIWGMIGLTGLAARKRHLHRTPSTEPMT</sequence>
<dbReference type="Proteomes" id="UP000320672">
    <property type="component" value="Chromosome"/>
</dbReference>